<dbReference type="RefSeq" id="WP_075363966.1">
    <property type="nucleotide sequence ID" value="NZ_MLBF01000006.1"/>
</dbReference>
<keyword evidence="2" id="KW-0813">Transport</keyword>
<dbReference type="PANTHER" id="PTHR42718">
    <property type="entry name" value="MAJOR FACILITATOR SUPERFAMILY MULTIDRUG TRANSPORTER MFSC"/>
    <property type="match status" value="1"/>
</dbReference>
<dbReference type="GO" id="GO:0022857">
    <property type="term" value="F:transmembrane transporter activity"/>
    <property type="evidence" value="ECO:0007669"/>
    <property type="project" value="InterPro"/>
</dbReference>
<keyword evidence="4 6" id="KW-1133">Transmembrane helix</keyword>
<dbReference type="Gene3D" id="1.20.1250.20">
    <property type="entry name" value="MFS general substrate transporter like domains"/>
    <property type="match status" value="1"/>
</dbReference>
<dbReference type="Gene3D" id="1.20.1720.10">
    <property type="entry name" value="Multidrug resistance protein D"/>
    <property type="match status" value="1"/>
</dbReference>
<dbReference type="InterPro" id="IPR011701">
    <property type="entry name" value="MFS"/>
</dbReference>
<comment type="caution">
    <text evidence="8">The sequence shown here is derived from an EMBL/GenBank/DDBJ whole genome shotgun (WGS) entry which is preliminary data.</text>
</comment>
<dbReference type="AlphaFoldDB" id="A0A1Q8QZH8"/>
<dbReference type="SUPFAM" id="SSF103473">
    <property type="entry name" value="MFS general substrate transporter"/>
    <property type="match status" value="1"/>
</dbReference>
<evidence type="ECO:0000256" key="5">
    <source>
        <dbReference type="ARBA" id="ARBA00023136"/>
    </source>
</evidence>
<evidence type="ECO:0000256" key="2">
    <source>
        <dbReference type="ARBA" id="ARBA00022448"/>
    </source>
</evidence>
<dbReference type="Pfam" id="PF07690">
    <property type="entry name" value="MFS_1"/>
    <property type="match status" value="2"/>
</dbReference>
<dbReference type="Proteomes" id="UP000186102">
    <property type="component" value="Unassembled WGS sequence"/>
</dbReference>
<reference evidence="8 9" key="1">
    <citation type="submission" date="2016-09" db="EMBL/GenBank/DDBJ databases">
        <title>Complete genome of Desulfosporosinus sp. OL.</title>
        <authorList>
            <person name="Mardanov A."/>
            <person name="Beletsky A."/>
            <person name="Panova A."/>
            <person name="Karnachuk O."/>
            <person name="Ravin N."/>
        </authorList>
    </citation>
    <scope>NUCLEOTIDE SEQUENCE [LARGE SCALE GENOMIC DNA]</scope>
    <source>
        <strain evidence="8 9">OL</strain>
    </source>
</reference>
<dbReference type="PRINTS" id="PR01036">
    <property type="entry name" value="TCRTETB"/>
</dbReference>
<feature type="transmembrane region" description="Helical" evidence="6">
    <location>
        <begin position="261"/>
        <end position="284"/>
    </location>
</feature>
<sequence>MKENSLRSVLIVVMITSFITPFTGNAINIAIPAIAGEFHSTPVMLNMVVASYIIASAAFLLPFGRLGDIVGRRKVFVIGMVLFTITSFLCAIAFSLQSLILFRVLQGVASSMIFGTSMAILISFVPPHERGKAIGLTVSTTYLGLSLGPVLGGFMTAYLSWRVIFYFNSLIGLFVAVFTLLKVPRDSSAAQEETFDLIGSVLCVTGIVSILYGVSSISSVFLARYILLAGLVLFIVFIRYEMSLKFPLIKIEMFTRNIPFAFSNLAALINYAATFASTFMMSLYLQTVMGFSPEKAGIILLAQPIVMAILSPYAGRLSDRKQPRMVASWGMGITTIGLFFFIFLSERTSVGLVVANLMLIGLGFALFSSPNTKAVMSSVSKSFYGVASSTLGTMRLVGQAISMTIVTLITSLFMRASTIGSVDYVTQYLKSSKAAFVVFTLICCAGILASLARGSIESPEDDSEKSKSTTMSS</sequence>
<protein>
    <submittedName>
        <fullName evidence="8">Efflux pump antibiotic resistance protein</fullName>
    </submittedName>
</protein>
<dbReference type="CDD" id="cd17321">
    <property type="entry name" value="MFS_MMR_MDR_like"/>
    <property type="match status" value="1"/>
</dbReference>
<name>A0A1Q8QZH8_9FIRM</name>
<feature type="domain" description="Major facilitator superfamily (MFS) profile" evidence="7">
    <location>
        <begin position="9"/>
        <end position="458"/>
    </location>
</feature>
<evidence type="ECO:0000256" key="6">
    <source>
        <dbReference type="SAM" id="Phobius"/>
    </source>
</evidence>
<keyword evidence="3 6" id="KW-0812">Transmembrane</keyword>
<evidence type="ECO:0000259" key="7">
    <source>
        <dbReference type="PROSITE" id="PS50850"/>
    </source>
</evidence>
<organism evidence="8 9">
    <name type="scientific">Desulfosporosinus metallidurans</name>
    <dbReference type="NCBI Taxonomy" id="1888891"/>
    <lineage>
        <taxon>Bacteria</taxon>
        <taxon>Bacillati</taxon>
        <taxon>Bacillota</taxon>
        <taxon>Clostridia</taxon>
        <taxon>Eubacteriales</taxon>
        <taxon>Desulfitobacteriaceae</taxon>
        <taxon>Desulfosporosinus</taxon>
    </lineage>
</organism>
<dbReference type="InterPro" id="IPR020846">
    <property type="entry name" value="MFS_dom"/>
</dbReference>
<dbReference type="PANTHER" id="PTHR42718:SF9">
    <property type="entry name" value="MAJOR FACILITATOR SUPERFAMILY MULTIDRUG TRANSPORTER MFSC"/>
    <property type="match status" value="1"/>
</dbReference>
<dbReference type="PROSITE" id="PS50850">
    <property type="entry name" value="MFS"/>
    <property type="match status" value="1"/>
</dbReference>
<dbReference type="GO" id="GO:0005886">
    <property type="term" value="C:plasma membrane"/>
    <property type="evidence" value="ECO:0007669"/>
    <property type="project" value="UniProtKB-SubCell"/>
</dbReference>
<feature type="transmembrane region" description="Helical" evidence="6">
    <location>
        <begin position="296"/>
        <end position="314"/>
    </location>
</feature>
<proteinExistence type="predicted"/>
<feature type="transmembrane region" description="Helical" evidence="6">
    <location>
        <begin position="100"/>
        <end position="122"/>
    </location>
</feature>
<feature type="transmembrane region" description="Helical" evidence="6">
    <location>
        <begin position="350"/>
        <end position="367"/>
    </location>
</feature>
<feature type="transmembrane region" description="Helical" evidence="6">
    <location>
        <begin position="195"/>
        <end position="215"/>
    </location>
</feature>
<feature type="transmembrane region" description="Helical" evidence="6">
    <location>
        <begin position="163"/>
        <end position="183"/>
    </location>
</feature>
<evidence type="ECO:0000256" key="4">
    <source>
        <dbReference type="ARBA" id="ARBA00022989"/>
    </source>
</evidence>
<feature type="transmembrane region" description="Helical" evidence="6">
    <location>
        <begin position="434"/>
        <end position="452"/>
    </location>
</feature>
<evidence type="ECO:0000256" key="1">
    <source>
        <dbReference type="ARBA" id="ARBA00004651"/>
    </source>
</evidence>
<dbReference type="STRING" id="1888891.DSOL_1225"/>
<dbReference type="EMBL" id="MLBF01000006">
    <property type="protein sequence ID" value="OLN32779.1"/>
    <property type="molecule type" value="Genomic_DNA"/>
</dbReference>
<evidence type="ECO:0000313" key="9">
    <source>
        <dbReference type="Proteomes" id="UP000186102"/>
    </source>
</evidence>
<feature type="transmembrane region" description="Helical" evidence="6">
    <location>
        <begin position="134"/>
        <end position="157"/>
    </location>
</feature>
<keyword evidence="5 6" id="KW-0472">Membrane</keyword>
<dbReference type="FunFam" id="1.20.1250.20:FF:000503">
    <property type="entry name" value="Drug resistance transporter, EmrB/QacA subfamily"/>
    <property type="match status" value="1"/>
</dbReference>
<feature type="transmembrane region" description="Helical" evidence="6">
    <location>
        <begin position="9"/>
        <end position="31"/>
    </location>
</feature>
<feature type="transmembrane region" description="Helical" evidence="6">
    <location>
        <begin position="326"/>
        <end position="344"/>
    </location>
</feature>
<feature type="transmembrane region" description="Helical" evidence="6">
    <location>
        <begin position="221"/>
        <end position="240"/>
    </location>
</feature>
<accession>A0A1Q8QZH8</accession>
<comment type="subcellular location">
    <subcellularLocation>
        <location evidence="1">Cell membrane</location>
        <topology evidence="1">Multi-pass membrane protein</topology>
    </subcellularLocation>
</comment>
<gene>
    <name evidence="8" type="ORF">DSOL_1225</name>
</gene>
<keyword evidence="9" id="KW-1185">Reference proteome</keyword>
<evidence type="ECO:0000256" key="3">
    <source>
        <dbReference type="ARBA" id="ARBA00022692"/>
    </source>
</evidence>
<feature type="transmembrane region" description="Helical" evidence="6">
    <location>
        <begin position="396"/>
        <end position="414"/>
    </location>
</feature>
<evidence type="ECO:0000313" key="8">
    <source>
        <dbReference type="EMBL" id="OLN32779.1"/>
    </source>
</evidence>
<dbReference type="OrthoDB" id="102502at2"/>
<feature type="transmembrane region" description="Helical" evidence="6">
    <location>
        <begin position="75"/>
        <end position="94"/>
    </location>
</feature>
<dbReference type="InterPro" id="IPR036259">
    <property type="entry name" value="MFS_trans_sf"/>
</dbReference>
<feature type="transmembrane region" description="Helical" evidence="6">
    <location>
        <begin position="43"/>
        <end position="63"/>
    </location>
</feature>